<dbReference type="PROSITE" id="PS50931">
    <property type="entry name" value="HTH_LYSR"/>
    <property type="match status" value="1"/>
</dbReference>
<proteinExistence type="inferred from homology"/>
<feature type="domain" description="HTH lysR-type" evidence="5">
    <location>
        <begin position="1"/>
        <end position="58"/>
    </location>
</feature>
<dbReference type="OrthoDB" id="464481at2"/>
<reference evidence="6 7" key="1">
    <citation type="submission" date="2016-10" db="EMBL/GenBank/DDBJ databases">
        <authorList>
            <person name="Varghese N."/>
            <person name="Submissions S."/>
        </authorList>
    </citation>
    <scope>NUCLEOTIDE SEQUENCE [LARGE SCALE GENOMIC DNA]</scope>
    <source>
        <strain evidence="6 7">22B</strain>
    </source>
</reference>
<evidence type="ECO:0000259" key="5">
    <source>
        <dbReference type="PROSITE" id="PS50931"/>
    </source>
</evidence>
<accession>A0A662ZDS5</accession>
<dbReference type="GO" id="GO:0000976">
    <property type="term" value="F:transcription cis-regulatory region binding"/>
    <property type="evidence" value="ECO:0007669"/>
    <property type="project" value="TreeGrafter"/>
</dbReference>
<keyword evidence="2" id="KW-0805">Transcription regulation</keyword>
<comment type="similarity">
    <text evidence="1">Belongs to the LysR transcriptional regulatory family.</text>
</comment>
<dbReference type="RefSeq" id="WP_074841724.1">
    <property type="nucleotide sequence ID" value="NZ_CP047056.1"/>
</dbReference>
<gene>
    <name evidence="6" type="ORF">SAMN04487865_10807</name>
</gene>
<evidence type="ECO:0000256" key="1">
    <source>
        <dbReference type="ARBA" id="ARBA00009437"/>
    </source>
</evidence>
<keyword evidence="7" id="KW-1185">Reference proteome</keyword>
<evidence type="ECO:0000256" key="2">
    <source>
        <dbReference type="ARBA" id="ARBA00023015"/>
    </source>
</evidence>
<dbReference type="SUPFAM" id="SSF46785">
    <property type="entry name" value="Winged helix' DNA-binding domain"/>
    <property type="match status" value="1"/>
</dbReference>
<dbReference type="Gene3D" id="3.40.190.290">
    <property type="match status" value="1"/>
</dbReference>
<dbReference type="SUPFAM" id="SSF53850">
    <property type="entry name" value="Periplasmic binding protein-like II"/>
    <property type="match status" value="1"/>
</dbReference>
<dbReference type="InterPro" id="IPR000847">
    <property type="entry name" value="LysR_HTH_N"/>
</dbReference>
<dbReference type="AlphaFoldDB" id="A0A662ZDS5"/>
<evidence type="ECO:0000313" key="7">
    <source>
        <dbReference type="Proteomes" id="UP000243374"/>
    </source>
</evidence>
<sequence>MEISTLKMFVKVAELKSFSKAATAMDIAQSYVSTRIHQYEKELGTELFIRHNKGVELSAQGIIFLDYAKRILRMVDEAENIFSKNSNTGLLRISTMQSTAQTYLPAILSEFHKHFPEYKLRISTSNAAMNIEKLFRYEAEFVYVAGSIDSNDISSVKLTDEKLVLISNQKINDLRGFLSAGNITLLAFPSGCAYRKQTEKWLEAQNITINNLVECDSIPAILSSVTAGMGCSVLPSHLVNDHIKNGYVYANELPRKFSNIPLNLCYRKDMKLNEGMKQFIEINKKI</sequence>
<dbReference type="FunFam" id="1.10.10.10:FF:000001">
    <property type="entry name" value="LysR family transcriptional regulator"/>
    <property type="match status" value="1"/>
</dbReference>
<organism evidence="6 7">
    <name type="scientific">Succinivibrio dextrinosolvens</name>
    <dbReference type="NCBI Taxonomy" id="83771"/>
    <lineage>
        <taxon>Bacteria</taxon>
        <taxon>Pseudomonadati</taxon>
        <taxon>Pseudomonadota</taxon>
        <taxon>Gammaproteobacteria</taxon>
        <taxon>Aeromonadales</taxon>
        <taxon>Succinivibrionaceae</taxon>
        <taxon>Succinivibrio</taxon>
    </lineage>
</organism>
<dbReference type="Proteomes" id="UP000243374">
    <property type="component" value="Unassembled WGS sequence"/>
</dbReference>
<name>A0A662ZDS5_9GAMM</name>
<dbReference type="PANTHER" id="PTHR30126">
    <property type="entry name" value="HTH-TYPE TRANSCRIPTIONAL REGULATOR"/>
    <property type="match status" value="1"/>
</dbReference>
<dbReference type="InterPro" id="IPR005119">
    <property type="entry name" value="LysR_subst-bd"/>
</dbReference>
<dbReference type="Pfam" id="PF03466">
    <property type="entry name" value="LysR_substrate"/>
    <property type="match status" value="1"/>
</dbReference>
<dbReference type="GO" id="GO:0003700">
    <property type="term" value="F:DNA-binding transcription factor activity"/>
    <property type="evidence" value="ECO:0007669"/>
    <property type="project" value="InterPro"/>
</dbReference>
<dbReference type="Gene3D" id="1.10.10.10">
    <property type="entry name" value="Winged helix-like DNA-binding domain superfamily/Winged helix DNA-binding domain"/>
    <property type="match status" value="1"/>
</dbReference>
<keyword evidence="4" id="KW-0804">Transcription</keyword>
<dbReference type="PANTHER" id="PTHR30126:SF40">
    <property type="entry name" value="HTH-TYPE TRANSCRIPTIONAL REGULATOR GLTR"/>
    <property type="match status" value="1"/>
</dbReference>
<evidence type="ECO:0000256" key="3">
    <source>
        <dbReference type="ARBA" id="ARBA00023125"/>
    </source>
</evidence>
<dbReference type="EMBL" id="FOSF01000080">
    <property type="protein sequence ID" value="SFK45823.1"/>
    <property type="molecule type" value="Genomic_DNA"/>
</dbReference>
<protein>
    <submittedName>
        <fullName evidence="6">DNA-binding transcriptional regulator, LysR family</fullName>
    </submittedName>
</protein>
<dbReference type="InterPro" id="IPR036390">
    <property type="entry name" value="WH_DNA-bd_sf"/>
</dbReference>
<evidence type="ECO:0000313" key="6">
    <source>
        <dbReference type="EMBL" id="SFK45823.1"/>
    </source>
</evidence>
<evidence type="ECO:0000256" key="4">
    <source>
        <dbReference type="ARBA" id="ARBA00023163"/>
    </source>
</evidence>
<keyword evidence="3 6" id="KW-0238">DNA-binding</keyword>
<dbReference type="Pfam" id="PF00126">
    <property type="entry name" value="HTH_1"/>
    <property type="match status" value="1"/>
</dbReference>
<dbReference type="InterPro" id="IPR036388">
    <property type="entry name" value="WH-like_DNA-bd_sf"/>
</dbReference>